<evidence type="ECO:0000313" key="1">
    <source>
        <dbReference type="EMBL" id="VFK60639.1"/>
    </source>
</evidence>
<name>A0A451A3L3_9GAMM</name>
<proteinExistence type="predicted"/>
<protein>
    <submittedName>
        <fullName evidence="1">Uncharacterized protein</fullName>
    </submittedName>
</protein>
<accession>A0A451A3L3</accession>
<sequence>MSETIMLTGGYLDLLKKRVPQARTILHNLAAASNDELSELAGTLEAMVEYPYIDYELILPVVHNLYLTTQNVLGTLDPENLITLLHIIAGNHSRAEETVKTYLERNVGCDDLNALPEYARDHLVLYRALQTFREHSEKADIRTFLERQNFDPSGIEEAIKIVFQPREVMAELDIPQCQDCSSCAVEALCSYSDLLAIHSTVTRSISRHNYDQQAIADLIGEETLDA</sequence>
<reference evidence="1" key="1">
    <citation type="submission" date="2019-02" db="EMBL/GenBank/DDBJ databases">
        <authorList>
            <person name="Gruber-Vodicka R. H."/>
            <person name="Seah K. B. B."/>
        </authorList>
    </citation>
    <scope>NUCLEOTIDE SEQUENCE</scope>
    <source>
        <strain evidence="1">BECK_BY1</strain>
    </source>
</reference>
<gene>
    <name evidence="1" type="ORF">BECKTUN1418D_GA0071000_11312</name>
</gene>
<dbReference type="AlphaFoldDB" id="A0A451A3L3"/>
<organism evidence="1">
    <name type="scientific">Candidatus Kentrum sp. TUN</name>
    <dbReference type="NCBI Taxonomy" id="2126343"/>
    <lineage>
        <taxon>Bacteria</taxon>
        <taxon>Pseudomonadati</taxon>
        <taxon>Pseudomonadota</taxon>
        <taxon>Gammaproteobacteria</taxon>
        <taxon>Candidatus Kentrum</taxon>
    </lineage>
</organism>
<dbReference type="EMBL" id="CAADFX010000131">
    <property type="protein sequence ID" value="VFK60639.1"/>
    <property type="molecule type" value="Genomic_DNA"/>
</dbReference>